<reference evidence="1 2" key="1">
    <citation type="submission" date="2012-12" db="EMBL/GenBank/DDBJ databases">
        <title>The Genome Sequence of Bacillus cereus VD133.</title>
        <authorList>
            <consortium name="The Broad Institute Genome Sequencing Platform"/>
            <consortium name="The Broad Institute Genome Sequencing Center for Infectious Disease"/>
            <person name="Feldgarden M."/>
            <person name="Van der Auwera G.A."/>
            <person name="Mahillon J."/>
            <person name="Duprez V."/>
            <person name="Timmery S."/>
            <person name="Mattelet C."/>
            <person name="Dierick K."/>
            <person name="Sun M."/>
            <person name="Yu Z."/>
            <person name="Zhu L."/>
            <person name="Hu X."/>
            <person name="Shank E.B."/>
            <person name="Swiecicka I."/>
            <person name="Hansen B.M."/>
            <person name="Andrup L."/>
            <person name="Walker B."/>
            <person name="Young S.K."/>
            <person name="Zeng Q."/>
            <person name="Gargeya S."/>
            <person name="Fitzgerald M."/>
            <person name="Haas B."/>
            <person name="Abouelleil A."/>
            <person name="Alvarado L."/>
            <person name="Arachchi H.M."/>
            <person name="Berlin A.M."/>
            <person name="Chapman S.B."/>
            <person name="Dewar J."/>
            <person name="Goldberg J."/>
            <person name="Griggs A."/>
            <person name="Gujja S."/>
            <person name="Hansen M."/>
            <person name="Howarth C."/>
            <person name="Imamovic A."/>
            <person name="Larimer J."/>
            <person name="McCowan C."/>
            <person name="Murphy C."/>
            <person name="Neiman D."/>
            <person name="Pearson M."/>
            <person name="Priest M."/>
            <person name="Roberts A."/>
            <person name="Saif S."/>
            <person name="Shea T."/>
            <person name="Sisk P."/>
            <person name="Sykes S."/>
            <person name="Wortman J."/>
            <person name="Nusbaum C."/>
            <person name="Birren B."/>
        </authorList>
    </citation>
    <scope>NUCLEOTIDE SEQUENCE [LARGE SCALE GENOMIC DNA]</scope>
    <source>
        <strain evidence="1 2">VD133</strain>
    </source>
</reference>
<dbReference type="RefSeq" id="WP_016111751.1">
    <property type="nucleotide sequence ID" value="NZ_KB976192.1"/>
</dbReference>
<sequence length="87" mass="10042">MKDTSMLSQVKEYLRIDGSEDDRNLTLLLDAAKEWLADSGVPEKDTSLYQVTVLIYVALQYDPDTYKRLEPSLERNVLTMRCYGDHP</sequence>
<dbReference type="InterPro" id="IPR021146">
    <property type="entry name" value="Phage_gp6-like_head-tail"/>
</dbReference>
<proteinExistence type="predicted"/>
<dbReference type="NCBIfam" id="TIGR01560">
    <property type="entry name" value="put_DNA_pack"/>
    <property type="match status" value="1"/>
</dbReference>
<dbReference type="Proteomes" id="UP000014018">
    <property type="component" value="Unassembled WGS sequence"/>
</dbReference>
<organism evidence="1 2">
    <name type="scientific">Bacillus cereus VD133</name>
    <dbReference type="NCBI Taxonomy" id="1053233"/>
    <lineage>
        <taxon>Bacteria</taxon>
        <taxon>Bacillati</taxon>
        <taxon>Bacillota</taxon>
        <taxon>Bacilli</taxon>
        <taxon>Bacillales</taxon>
        <taxon>Bacillaceae</taxon>
        <taxon>Bacillus</taxon>
        <taxon>Bacillus cereus group</taxon>
    </lineage>
</organism>
<dbReference type="CDD" id="cd08054">
    <property type="entry name" value="gp6"/>
    <property type="match status" value="1"/>
</dbReference>
<comment type="caution">
    <text evidence="1">The sequence shown here is derived from an EMBL/GenBank/DDBJ whole genome shotgun (WGS) entry which is preliminary data.</text>
</comment>
<dbReference type="Pfam" id="PF05135">
    <property type="entry name" value="Phage_connect_1"/>
    <property type="match status" value="1"/>
</dbReference>
<accession>A0A9W5PLD7</accession>
<dbReference type="AlphaFoldDB" id="A0A9W5PLD7"/>
<dbReference type="EMBL" id="AHFB01000096">
    <property type="protein sequence ID" value="EOO28620.1"/>
    <property type="molecule type" value="Genomic_DNA"/>
</dbReference>
<evidence type="ECO:0008006" key="3">
    <source>
        <dbReference type="Google" id="ProtNLM"/>
    </source>
</evidence>
<evidence type="ECO:0000313" key="1">
    <source>
        <dbReference type="EMBL" id="EOO28620.1"/>
    </source>
</evidence>
<evidence type="ECO:0000313" key="2">
    <source>
        <dbReference type="Proteomes" id="UP000014018"/>
    </source>
</evidence>
<dbReference type="Gene3D" id="1.10.3230.30">
    <property type="entry name" value="Phage gp6-like head-tail connector protein"/>
    <property type="match status" value="1"/>
</dbReference>
<name>A0A9W5PLD7_BACCE</name>
<gene>
    <name evidence="1" type="ORF">IIU_05738</name>
</gene>
<dbReference type="InterPro" id="IPR006450">
    <property type="entry name" value="Phage_HK97_gp6-like"/>
</dbReference>
<protein>
    <recommendedName>
        <fullName evidence="3">Phage protein</fullName>
    </recommendedName>
</protein>